<evidence type="ECO:0000313" key="1">
    <source>
        <dbReference type="EMBL" id="TCK92480.1"/>
    </source>
</evidence>
<gene>
    <name evidence="1" type="ORF">EDC19_2215</name>
</gene>
<protein>
    <submittedName>
        <fullName evidence="1">Uncharacterized protein</fullName>
    </submittedName>
</protein>
<dbReference type="EMBL" id="SMGQ01000014">
    <property type="protein sequence ID" value="TCK92480.1"/>
    <property type="molecule type" value="Genomic_DNA"/>
</dbReference>
<evidence type="ECO:0000313" key="2">
    <source>
        <dbReference type="Proteomes" id="UP000294545"/>
    </source>
</evidence>
<accession>A0A4R1MKC5</accession>
<proteinExistence type="predicted"/>
<sequence>MKTIYIPNTCPREETIQTVESEVVKQYYKFVFLEFENQDNHNICRDIIEDIKSYYDMFLILKTSIPKDIKKVEEYFSYGIHGIYFNQEKGHYTKDEVEKMVYATKIFPSGLVFAKVEEDKETIDVLLNHKIIPKLETNNAQLIEYITQSKQYKKIYSKELIRFIPIYKDEVIYNLADKIKIKMILESINLRQKLMVKKVEESFNSSGL</sequence>
<dbReference type="AlphaFoldDB" id="A0A4R1MKC5"/>
<dbReference type="RefSeq" id="WP_132282909.1">
    <property type="nucleotide sequence ID" value="NZ_SMGQ01000014.1"/>
</dbReference>
<dbReference type="Proteomes" id="UP000294545">
    <property type="component" value="Unassembled WGS sequence"/>
</dbReference>
<keyword evidence="2" id="KW-1185">Reference proteome</keyword>
<name>A0A4R1MKC5_9FIRM</name>
<comment type="caution">
    <text evidence="1">The sequence shown here is derived from an EMBL/GenBank/DDBJ whole genome shotgun (WGS) entry which is preliminary data.</text>
</comment>
<reference evidence="1 2" key="1">
    <citation type="submission" date="2019-03" db="EMBL/GenBank/DDBJ databases">
        <title>Genomic Encyclopedia of Type Strains, Phase IV (KMG-IV): sequencing the most valuable type-strain genomes for metagenomic binning, comparative biology and taxonomic classification.</title>
        <authorList>
            <person name="Goeker M."/>
        </authorList>
    </citation>
    <scope>NUCLEOTIDE SEQUENCE [LARGE SCALE GENOMIC DNA]</scope>
    <source>
        <strain evidence="1 2">DSM 24176</strain>
    </source>
</reference>
<organism evidence="1 2">
    <name type="scientific">Natranaerovirga hydrolytica</name>
    <dbReference type="NCBI Taxonomy" id="680378"/>
    <lineage>
        <taxon>Bacteria</taxon>
        <taxon>Bacillati</taxon>
        <taxon>Bacillota</taxon>
        <taxon>Clostridia</taxon>
        <taxon>Lachnospirales</taxon>
        <taxon>Natranaerovirgaceae</taxon>
        <taxon>Natranaerovirga</taxon>
    </lineage>
</organism>
<dbReference type="OrthoDB" id="1952896at2"/>